<sequence>MKNLVEKIFGTHSQRELKRIEPIVAKIESYDEAMQKLTDDELKAKTGEFKERLAKGETLDDILPEAYAVCREASWRVLGMKHFRVQLVGGVILHNGRIAEMRTGEGKTLVATLPSYLNALTGKGVHVVTVNDYLAHRDAEEMGKLHNFLGLSVGCILSGMENDERREAYNCDITYGTNNEFGFDYLRDNMVLYAEQMVQRELNYALIDEVDSVLIDEARTPLIISGSGSKSTHLYKAADIFVRRLKKGQLLGEESAMASLMREEIEEEGDFIVNEKERNVTLTADGVRKAEQYFGVENLADPDNMEIQHHINIALKAHNLMHLEKDYIVDEKGEIVIVDEFTGRLMDGRRYSDGLHQAIEAKEGVEVKKESQTLATITFQNYFNKYNKKAGMTGTALTEEGEFRDIYGMDVIVIPTNRPIQRVDYPDMVFKTEDAKFAAVIEDIKEAHAKGQPVLVGTVTIDTSEHLSKLLKKEGIRHQVLNAKYHAKEAEIISEAGKKGAVTIATNMAGRGTDIKLEEGVQELGGLKIIGTERHESRRIDNQLRGRAGRQGDPGASRFYLALEDDLMRLFVPETTMKMFDALGLPDDEPIEHKILSKAIERAQTKVESNNFGIRKHLLEYDKIMNDQREVIYGERFKVLKNENLRDNVLRMTKNTITKAVTNATNGIEYAEDWNLAAMMDHLSTIIPFEEVEFTKEEQQNLSADSLIDLLYSKAVELYEGKEAELGEQLREIERVIMLKVIDQKWMDHLDNMDQMRQGINLQAYGQRDPLIEYRFLSFDIFEEMTENIQEETVKALFHIRVQPHQEIKREAVVKVTATNHKDESLGAQPVVKKEKVGRNDLCPCGSGKKYKQCCGQHE</sequence>
<dbReference type="GO" id="GO:0005886">
    <property type="term" value="C:plasma membrane"/>
    <property type="evidence" value="ECO:0007669"/>
    <property type="project" value="UniProtKB-SubCell"/>
</dbReference>
<comment type="function">
    <text evidence="14">Part of the Sec protein translocase complex. Interacts with the SecYEG preprotein conducting channel. Has a central role in coupling the hydrolysis of ATP to the transfer of proteins into and across the cell membrane, serving as an ATP-driven molecular motor driving the stepwise translocation of polypeptide chains across the membrane.</text>
</comment>
<feature type="binding site" evidence="14">
    <location>
        <begin position="104"/>
        <end position="108"/>
    </location>
    <ligand>
        <name>ATP</name>
        <dbReference type="ChEBI" id="CHEBI:30616"/>
    </ligand>
</feature>
<evidence type="ECO:0000256" key="15">
    <source>
        <dbReference type="RuleBase" id="RU003874"/>
    </source>
</evidence>
<dbReference type="PROSITE" id="PS51194">
    <property type="entry name" value="HELICASE_CTER"/>
    <property type="match status" value="1"/>
</dbReference>
<dbReference type="InterPro" id="IPR014001">
    <property type="entry name" value="Helicase_ATP-bd"/>
</dbReference>
<evidence type="ECO:0000256" key="2">
    <source>
        <dbReference type="ARBA" id="ARBA00007650"/>
    </source>
</evidence>
<dbReference type="GO" id="GO:0008564">
    <property type="term" value="F:protein-exporting ATPase activity"/>
    <property type="evidence" value="ECO:0007669"/>
    <property type="project" value="UniProtKB-EC"/>
</dbReference>
<evidence type="ECO:0000256" key="9">
    <source>
        <dbReference type="ARBA" id="ARBA00022840"/>
    </source>
</evidence>
<dbReference type="PANTHER" id="PTHR30612">
    <property type="entry name" value="SECA INNER MEMBRANE COMPONENT OF SEC PROTEIN SECRETION SYSTEM"/>
    <property type="match status" value="1"/>
</dbReference>
<keyword evidence="12 14" id="KW-0811">Translocation</keyword>
<dbReference type="InterPro" id="IPR044722">
    <property type="entry name" value="SecA_SF2_C"/>
</dbReference>
<evidence type="ECO:0000256" key="7">
    <source>
        <dbReference type="ARBA" id="ARBA00022741"/>
    </source>
</evidence>
<dbReference type="GO" id="GO:0005829">
    <property type="term" value="C:cytosol"/>
    <property type="evidence" value="ECO:0007669"/>
    <property type="project" value="TreeGrafter"/>
</dbReference>
<dbReference type="InterPro" id="IPR027417">
    <property type="entry name" value="P-loop_NTPase"/>
</dbReference>
<dbReference type="NCBIfam" id="NF006630">
    <property type="entry name" value="PRK09200.1"/>
    <property type="match status" value="1"/>
</dbReference>
<comment type="caution">
    <text evidence="19">The sequence shown here is derived from an EMBL/GenBank/DDBJ whole genome shotgun (WGS) entry which is preliminary data.</text>
</comment>
<dbReference type="GO" id="GO:0005524">
    <property type="term" value="F:ATP binding"/>
    <property type="evidence" value="ECO:0007669"/>
    <property type="project" value="UniProtKB-UniRule"/>
</dbReference>
<evidence type="ECO:0000256" key="4">
    <source>
        <dbReference type="ARBA" id="ARBA00022475"/>
    </source>
</evidence>
<dbReference type="FunFam" id="3.40.50.300:FF:000334">
    <property type="entry name" value="Protein translocase subunit SecA"/>
    <property type="match status" value="1"/>
</dbReference>
<evidence type="ECO:0000256" key="14">
    <source>
        <dbReference type="HAMAP-Rule" id="MF_01382"/>
    </source>
</evidence>
<dbReference type="InterPro" id="IPR036670">
    <property type="entry name" value="SecA_X-link_sf"/>
</dbReference>
<reference evidence="19" key="1">
    <citation type="submission" date="2020-08" db="EMBL/GenBank/DDBJ databases">
        <title>Genome public.</title>
        <authorList>
            <person name="Liu C."/>
            <person name="Sun Q."/>
        </authorList>
    </citation>
    <scope>NUCLEOTIDE SEQUENCE</scope>
    <source>
        <strain evidence="19">NSJ-12</strain>
    </source>
</reference>
<evidence type="ECO:0000256" key="12">
    <source>
        <dbReference type="ARBA" id="ARBA00023010"/>
    </source>
</evidence>
<dbReference type="EMBL" id="JACRSY010000021">
    <property type="protein sequence ID" value="MBC8580455.1"/>
    <property type="molecule type" value="Genomic_DNA"/>
</dbReference>
<dbReference type="Pfam" id="PF21090">
    <property type="entry name" value="P-loop_SecA"/>
    <property type="match status" value="1"/>
</dbReference>
<dbReference type="NCBIfam" id="TIGR00963">
    <property type="entry name" value="secA"/>
    <property type="match status" value="1"/>
</dbReference>
<evidence type="ECO:0000313" key="20">
    <source>
        <dbReference type="Proteomes" id="UP000655830"/>
    </source>
</evidence>
<keyword evidence="8" id="KW-0862">Zinc</keyword>
<comment type="subcellular location">
    <subcellularLocation>
        <location evidence="14">Cell membrane</location>
        <topology evidence="14">Peripheral membrane protein</topology>
        <orientation evidence="14">Cytoplasmic side</orientation>
    </subcellularLocation>
    <subcellularLocation>
        <location evidence="14">Cytoplasm</location>
    </subcellularLocation>
    <text evidence="14">Distribution is 50-50.</text>
</comment>
<keyword evidence="20" id="KW-1185">Reference proteome</keyword>
<evidence type="ECO:0000256" key="6">
    <source>
        <dbReference type="ARBA" id="ARBA00022723"/>
    </source>
</evidence>
<evidence type="ECO:0000313" key="19">
    <source>
        <dbReference type="EMBL" id="MBC8580455.1"/>
    </source>
</evidence>
<dbReference type="PROSITE" id="PS01312">
    <property type="entry name" value="SECA"/>
    <property type="match status" value="1"/>
</dbReference>
<dbReference type="FunFam" id="3.40.50.300:FF:000429">
    <property type="entry name" value="Preprotein translocase subunit SecA"/>
    <property type="match status" value="1"/>
</dbReference>
<dbReference type="GO" id="GO:0017038">
    <property type="term" value="P:protein import"/>
    <property type="evidence" value="ECO:0007669"/>
    <property type="project" value="InterPro"/>
</dbReference>
<dbReference type="InterPro" id="IPR036266">
    <property type="entry name" value="SecA_Wing/Scaffold_sf"/>
</dbReference>
<proteinExistence type="inferred from homology"/>
<evidence type="ECO:0000256" key="11">
    <source>
        <dbReference type="ARBA" id="ARBA00022967"/>
    </source>
</evidence>
<keyword evidence="11 14" id="KW-1278">Translocase</keyword>
<feature type="binding site" evidence="14">
    <location>
        <position position="86"/>
    </location>
    <ligand>
        <name>ATP</name>
        <dbReference type="ChEBI" id="CHEBI:30616"/>
    </ligand>
</feature>
<keyword evidence="10 14" id="KW-0653">Protein transport</keyword>
<dbReference type="InterPro" id="IPR001650">
    <property type="entry name" value="Helicase_C-like"/>
</dbReference>
<dbReference type="InterPro" id="IPR004027">
    <property type="entry name" value="SEC_C_motif"/>
</dbReference>
<dbReference type="Gene3D" id="1.10.3060.10">
    <property type="entry name" value="Helical scaffold and wing domains of SecA"/>
    <property type="match status" value="1"/>
</dbReference>
<keyword evidence="5 14" id="KW-0963">Cytoplasm</keyword>
<keyword evidence="9 14" id="KW-0067">ATP-binding</keyword>
<dbReference type="SUPFAM" id="SSF52540">
    <property type="entry name" value="P-loop containing nucleoside triphosphate hydrolases"/>
    <property type="match status" value="2"/>
</dbReference>
<evidence type="ECO:0000259" key="17">
    <source>
        <dbReference type="PROSITE" id="PS51194"/>
    </source>
</evidence>
<comment type="cofactor">
    <cofactor evidence="1">
        <name>Zn(2+)</name>
        <dbReference type="ChEBI" id="CHEBI:29105"/>
    </cofactor>
</comment>
<dbReference type="InterPro" id="IPR000185">
    <property type="entry name" value="SecA"/>
</dbReference>
<dbReference type="RefSeq" id="WP_249333235.1">
    <property type="nucleotide sequence ID" value="NZ_JACRSY010000021.1"/>
</dbReference>
<dbReference type="Pfam" id="PF01043">
    <property type="entry name" value="SecA_PP_bind"/>
    <property type="match status" value="1"/>
</dbReference>
<keyword evidence="6" id="KW-0479">Metal-binding</keyword>
<dbReference type="InterPro" id="IPR014018">
    <property type="entry name" value="SecA_motor_DEAD"/>
</dbReference>
<dbReference type="PRINTS" id="PR00906">
    <property type="entry name" value="SECA"/>
</dbReference>
<dbReference type="NCBIfam" id="NF009538">
    <property type="entry name" value="PRK12904.1"/>
    <property type="match status" value="1"/>
</dbReference>
<dbReference type="GO" id="GO:0046872">
    <property type="term" value="F:metal ion binding"/>
    <property type="evidence" value="ECO:0007669"/>
    <property type="project" value="UniProtKB-KW"/>
</dbReference>
<keyword evidence="7 14" id="KW-0547">Nucleotide-binding</keyword>
<feature type="domain" description="Helicase C-terminal" evidence="17">
    <location>
        <begin position="436"/>
        <end position="608"/>
    </location>
</feature>
<evidence type="ECO:0000256" key="10">
    <source>
        <dbReference type="ARBA" id="ARBA00022927"/>
    </source>
</evidence>
<dbReference type="Proteomes" id="UP000655830">
    <property type="component" value="Unassembled WGS sequence"/>
</dbReference>
<dbReference type="GO" id="GO:0031522">
    <property type="term" value="C:cell envelope Sec protein transport complex"/>
    <property type="evidence" value="ECO:0007669"/>
    <property type="project" value="TreeGrafter"/>
</dbReference>
<dbReference type="FunFam" id="3.90.1440.10:FF:000001">
    <property type="entry name" value="Preprotein translocase subunit SecA"/>
    <property type="match status" value="1"/>
</dbReference>
<dbReference type="GO" id="GO:0065002">
    <property type="term" value="P:intracellular protein transmembrane transport"/>
    <property type="evidence" value="ECO:0007669"/>
    <property type="project" value="UniProtKB-UniRule"/>
</dbReference>
<dbReference type="HAMAP" id="MF_01382">
    <property type="entry name" value="SecA"/>
    <property type="match status" value="1"/>
</dbReference>
<comment type="similarity">
    <text evidence="2 14 15">Belongs to the SecA family.</text>
</comment>
<dbReference type="PANTHER" id="PTHR30612:SF0">
    <property type="entry name" value="CHLOROPLAST PROTEIN-TRANSPORTING ATPASE"/>
    <property type="match status" value="1"/>
</dbReference>
<feature type="domain" description="SecA family profile" evidence="18">
    <location>
        <begin position="2"/>
        <end position="592"/>
    </location>
</feature>
<evidence type="ECO:0000259" key="16">
    <source>
        <dbReference type="PROSITE" id="PS51192"/>
    </source>
</evidence>
<protein>
    <recommendedName>
        <fullName evidence="14 15">Protein translocase subunit SecA</fullName>
        <ecNumber evidence="14">7.4.2.8</ecNumber>
    </recommendedName>
</protein>
<evidence type="ECO:0000256" key="5">
    <source>
        <dbReference type="ARBA" id="ARBA00022490"/>
    </source>
</evidence>
<dbReference type="SUPFAM" id="SSF81886">
    <property type="entry name" value="Helical scaffold and wing domains of SecA"/>
    <property type="match status" value="1"/>
</dbReference>
<evidence type="ECO:0000256" key="13">
    <source>
        <dbReference type="ARBA" id="ARBA00023136"/>
    </source>
</evidence>
<dbReference type="Gene3D" id="3.40.50.300">
    <property type="entry name" value="P-loop containing nucleotide triphosphate hydrolases"/>
    <property type="match status" value="3"/>
</dbReference>
<comment type="subunit">
    <text evidence="14">Monomer and homodimer. Part of the essential Sec protein translocation apparatus which comprises SecA, SecYEG and auxiliary proteins SecDF. Other proteins may also be involved.</text>
</comment>
<dbReference type="EC" id="7.4.2.8" evidence="14"/>
<dbReference type="Gene3D" id="3.90.1440.10">
    <property type="entry name" value="SecA, preprotein cross-linking domain"/>
    <property type="match status" value="1"/>
</dbReference>
<dbReference type="InterPro" id="IPR011130">
    <property type="entry name" value="SecA_preprotein_X-link_dom"/>
</dbReference>
<keyword evidence="3 14" id="KW-0813">Transport</keyword>
<dbReference type="SMART" id="SM00958">
    <property type="entry name" value="SecA_PP_bind"/>
    <property type="match status" value="1"/>
</dbReference>
<evidence type="ECO:0000256" key="8">
    <source>
        <dbReference type="ARBA" id="ARBA00022833"/>
    </source>
</evidence>
<dbReference type="Pfam" id="PF07516">
    <property type="entry name" value="SecA_SW"/>
    <property type="match status" value="1"/>
</dbReference>
<dbReference type="GO" id="GO:0043952">
    <property type="term" value="P:protein transport by the Sec complex"/>
    <property type="evidence" value="ECO:0007669"/>
    <property type="project" value="TreeGrafter"/>
</dbReference>
<name>A0A926EL23_9FIRM</name>
<gene>
    <name evidence="14 19" type="primary">secA</name>
    <name evidence="19" type="ORF">H8718_13045</name>
</gene>
<evidence type="ECO:0000259" key="18">
    <source>
        <dbReference type="PROSITE" id="PS51196"/>
    </source>
</evidence>
<dbReference type="GO" id="GO:0006605">
    <property type="term" value="P:protein targeting"/>
    <property type="evidence" value="ECO:0007669"/>
    <property type="project" value="UniProtKB-UniRule"/>
</dbReference>
<feature type="binding site" evidence="14">
    <location>
        <position position="514"/>
    </location>
    <ligand>
        <name>ATP</name>
        <dbReference type="ChEBI" id="CHEBI:30616"/>
    </ligand>
</feature>
<dbReference type="Pfam" id="PF07517">
    <property type="entry name" value="SecA_DEAD"/>
    <property type="match status" value="1"/>
</dbReference>
<dbReference type="Pfam" id="PF02810">
    <property type="entry name" value="SEC-C"/>
    <property type="match status" value="1"/>
</dbReference>
<evidence type="ECO:0000256" key="3">
    <source>
        <dbReference type="ARBA" id="ARBA00022448"/>
    </source>
</evidence>
<dbReference type="CDD" id="cd18803">
    <property type="entry name" value="SF2_C_secA"/>
    <property type="match status" value="1"/>
</dbReference>
<feature type="domain" description="Helicase ATP-binding" evidence="16">
    <location>
        <begin position="88"/>
        <end position="248"/>
    </location>
</feature>
<organism evidence="19 20">
    <name type="scientific">Zhenhengia yiwuensis</name>
    <dbReference type="NCBI Taxonomy" id="2763666"/>
    <lineage>
        <taxon>Bacteria</taxon>
        <taxon>Bacillati</taxon>
        <taxon>Bacillota</taxon>
        <taxon>Clostridia</taxon>
        <taxon>Lachnospirales</taxon>
        <taxon>Lachnospiraceae</taxon>
        <taxon>Zhenhengia</taxon>
    </lineage>
</organism>
<dbReference type="SUPFAM" id="SSF81767">
    <property type="entry name" value="Pre-protein crosslinking domain of SecA"/>
    <property type="match status" value="1"/>
</dbReference>
<dbReference type="PROSITE" id="PS51192">
    <property type="entry name" value="HELICASE_ATP_BIND_1"/>
    <property type="match status" value="1"/>
</dbReference>
<accession>A0A926EL23</accession>
<dbReference type="PROSITE" id="PS51196">
    <property type="entry name" value="SECA_MOTOR_DEAD"/>
    <property type="match status" value="1"/>
</dbReference>
<keyword evidence="13 14" id="KW-0472">Membrane</keyword>
<dbReference type="InterPro" id="IPR020937">
    <property type="entry name" value="SecA_CS"/>
</dbReference>
<dbReference type="AlphaFoldDB" id="A0A926EL23"/>
<evidence type="ECO:0000256" key="1">
    <source>
        <dbReference type="ARBA" id="ARBA00001947"/>
    </source>
</evidence>
<dbReference type="InterPro" id="IPR011116">
    <property type="entry name" value="SecA_Wing/Scaffold"/>
</dbReference>
<comment type="catalytic activity">
    <reaction evidence="14">
        <text>ATP + H2O + cellular proteinSide 1 = ADP + phosphate + cellular proteinSide 2.</text>
        <dbReference type="EC" id="7.4.2.8"/>
    </reaction>
</comment>
<dbReference type="SMART" id="SM00957">
    <property type="entry name" value="SecA_DEAD"/>
    <property type="match status" value="1"/>
</dbReference>
<dbReference type="InterPro" id="IPR011115">
    <property type="entry name" value="SecA_DEAD"/>
</dbReference>
<dbReference type="CDD" id="cd17928">
    <property type="entry name" value="DEXDc_SecA"/>
    <property type="match status" value="1"/>
</dbReference>
<keyword evidence="4 14" id="KW-1003">Cell membrane</keyword>